<dbReference type="Proteomes" id="UP000029707">
    <property type="component" value="Unassembled WGS sequence"/>
</dbReference>
<accession>A0A4U8TJX6</accession>
<comment type="caution">
    <text evidence="2">The sequence shown here is derived from an EMBL/GenBank/DDBJ whole genome shotgun (WGS) entry which is preliminary data.</text>
</comment>
<evidence type="ECO:0000313" key="3">
    <source>
        <dbReference type="Proteomes" id="UP000029707"/>
    </source>
</evidence>
<dbReference type="GeneID" id="82321603"/>
<evidence type="ECO:0000313" key="2">
    <source>
        <dbReference type="EMBL" id="TLE00690.1"/>
    </source>
</evidence>
<feature type="region of interest" description="Disordered" evidence="1">
    <location>
        <begin position="37"/>
        <end position="61"/>
    </location>
</feature>
<name>A0A4U8TJX6_9HELI</name>
<feature type="compositionally biased region" description="Polar residues" evidence="1">
    <location>
        <begin position="37"/>
        <end position="49"/>
    </location>
</feature>
<dbReference type="EMBL" id="JRMQ02000010">
    <property type="protein sequence ID" value="TLE00690.1"/>
    <property type="molecule type" value="Genomic_DNA"/>
</dbReference>
<gene>
    <name evidence="2" type="ORF">LS65_007210</name>
</gene>
<organism evidence="2 3">
    <name type="scientific">Helicobacter japonicus</name>
    <dbReference type="NCBI Taxonomy" id="425400"/>
    <lineage>
        <taxon>Bacteria</taxon>
        <taxon>Pseudomonadati</taxon>
        <taxon>Campylobacterota</taxon>
        <taxon>Epsilonproteobacteria</taxon>
        <taxon>Campylobacterales</taxon>
        <taxon>Helicobacteraceae</taxon>
        <taxon>Helicobacter</taxon>
    </lineage>
</organism>
<dbReference type="STRING" id="425400.LS65_05295"/>
<evidence type="ECO:0000256" key="1">
    <source>
        <dbReference type="SAM" id="MobiDB-lite"/>
    </source>
</evidence>
<keyword evidence="3" id="KW-1185">Reference proteome</keyword>
<proteinExistence type="predicted"/>
<dbReference type="RefSeq" id="WP_034362160.1">
    <property type="nucleotide sequence ID" value="NZ_CAJUDB010000009.1"/>
</dbReference>
<reference evidence="2 3" key="1">
    <citation type="journal article" date="2014" name="Genome Announc.">
        <title>Draft genome sequences of eight enterohepatic helicobacter species isolated from both laboratory and wild rodents.</title>
        <authorList>
            <person name="Sheh A."/>
            <person name="Shen Z."/>
            <person name="Fox J.G."/>
        </authorList>
    </citation>
    <scope>NUCLEOTIDE SEQUENCE [LARGE SCALE GENOMIC DNA]</scope>
    <source>
        <strain evidence="2 3">MIT 01-6451</strain>
    </source>
</reference>
<sequence>MGYINMLNASEDSVEAVLEGYESPQKLFTNLESGTDSIVSQTTSHQPTQLEEKEQRKIHPKDMKLPSQPNWIYSTAIIETSFYDGSFRKGLGTLLHNGFYLTSAEILYNGRIAPKKIYAKMQDDLNANMMCVASLNIKALDLDSGLALLKVSHYVDSYCEKRDKSYYQDRIYKRFGIDVFASNALVTAHTEAFYPYLSDAYVFHTQSVKLEKVATYYDFSRKQEREYGFEMERDSYEEFTYGKAFYDNKGIFLGIMSKIADTYLPVFINRNVIQDFLCDVQEKGIINDSTIGRACSKLGTKRIRFFVDENATMSFY</sequence>
<dbReference type="AlphaFoldDB" id="A0A4U8TJX6"/>
<protein>
    <submittedName>
        <fullName evidence="2">Uncharacterized protein</fullName>
    </submittedName>
</protein>
<feature type="compositionally biased region" description="Basic and acidic residues" evidence="1">
    <location>
        <begin position="50"/>
        <end position="61"/>
    </location>
</feature>
<dbReference type="OrthoDB" id="5328014at2"/>